<protein>
    <submittedName>
        <fullName evidence="4">Uncharacterized protein LOC106818878</fullName>
    </submittedName>
</protein>
<dbReference type="RefSeq" id="XP_014679034.1">
    <property type="nucleotide sequence ID" value="XM_014823548.1"/>
</dbReference>
<evidence type="ECO:0000313" key="4">
    <source>
        <dbReference type="RefSeq" id="XP_014679034.1"/>
    </source>
</evidence>
<evidence type="ECO:0000256" key="2">
    <source>
        <dbReference type="SAM" id="Phobius"/>
    </source>
</evidence>
<reference evidence="4" key="1">
    <citation type="submission" date="2025-08" db="UniProtKB">
        <authorList>
            <consortium name="RefSeq"/>
        </authorList>
    </citation>
    <scope>IDENTIFICATION</scope>
</reference>
<name>A0ABM1F3L3_PRICU</name>
<feature type="transmembrane region" description="Helical" evidence="2">
    <location>
        <begin position="69"/>
        <end position="90"/>
    </location>
</feature>
<keyword evidence="3" id="KW-1185">Reference proteome</keyword>
<keyword evidence="2" id="KW-0472">Membrane</keyword>
<evidence type="ECO:0000313" key="3">
    <source>
        <dbReference type="Proteomes" id="UP000695022"/>
    </source>
</evidence>
<gene>
    <name evidence="4" type="primary">LOC106818878</name>
</gene>
<keyword evidence="2" id="KW-1133">Transmembrane helix</keyword>
<keyword evidence="2" id="KW-0812">Transmembrane</keyword>
<organism evidence="3 4">
    <name type="scientific">Priapulus caudatus</name>
    <name type="common">Priapulid worm</name>
    <dbReference type="NCBI Taxonomy" id="37621"/>
    <lineage>
        <taxon>Eukaryota</taxon>
        <taxon>Metazoa</taxon>
        <taxon>Ecdysozoa</taxon>
        <taxon>Scalidophora</taxon>
        <taxon>Priapulida</taxon>
        <taxon>Priapulimorpha</taxon>
        <taxon>Priapulimorphida</taxon>
        <taxon>Priapulidae</taxon>
        <taxon>Priapulus</taxon>
    </lineage>
</organism>
<sequence length="206" mass="22225">MLMVPGDLMAGTTTMQCRSQYPLQEDAGTIFAEQPHYRKQFSYLLIGTGVVAVATGLGMTWAMHKYLSFSSGPVILLVGCVAMVVGIVLLKRHSFGVDDNCAADDDAEAATGGRRLHTLRYARHRNEVVVVDFAVPAAATVAPPRYSALFDGGDAWRHQGACACAERGRCRCEEMESFVADAEDSGQGAPPDTRPPPYESVVRAEQ</sequence>
<dbReference type="GeneID" id="106818878"/>
<proteinExistence type="predicted"/>
<feature type="transmembrane region" description="Helical" evidence="2">
    <location>
        <begin position="41"/>
        <end position="63"/>
    </location>
</feature>
<evidence type="ECO:0000256" key="1">
    <source>
        <dbReference type="SAM" id="MobiDB-lite"/>
    </source>
</evidence>
<feature type="region of interest" description="Disordered" evidence="1">
    <location>
        <begin position="181"/>
        <end position="206"/>
    </location>
</feature>
<accession>A0ABM1F3L3</accession>
<dbReference type="Proteomes" id="UP000695022">
    <property type="component" value="Unplaced"/>
</dbReference>